<keyword evidence="2" id="KW-1185">Reference proteome</keyword>
<sequence>MNQDMDMDQEEEIQEDQEEESQDQDMDLDQEEVQEKELPVFAVLGRRWNMRLGPHTIDQIRSQDGWASTYVYEEELRMFPMSKKRRHSLVSVDFKLVNATNIARSIATKA</sequence>
<name>A0A914DCU8_9BILA</name>
<feature type="region of interest" description="Disordered" evidence="1">
    <location>
        <begin position="1"/>
        <end position="32"/>
    </location>
</feature>
<dbReference type="WBParaSite" id="ACRNAN_scaffold2198.g25900.t1">
    <property type="protein sequence ID" value="ACRNAN_scaffold2198.g25900.t1"/>
    <property type="gene ID" value="ACRNAN_scaffold2198.g25900"/>
</dbReference>
<protein>
    <submittedName>
        <fullName evidence="3">Uncharacterized protein</fullName>
    </submittedName>
</protein>
<dbReference type="AlphaFoldDB" id="A0A914DCU8"/>
<organism evidence="2 3">
    <name type="scientific">Acrobeloides nanus</name>
    <dbReference type="NCBI Taxonomy" id="290746"/>
    <lineage>
        <taxon>Eukaryota</taxon>
        <taxon>Metazoa</taxon>
        <taxon>Ecdysozoa</taxon>
        <taxon>Nematoda</taxon>
        <taxon>Chromadorea</taxon>
        <taxon>Rhabditida</taxon>
        <taxon>Tylenchina</taxon>
        <taxon>Cephalobomorpha</taxon>
        <taxon>Cephaloboidea</taxon>
        <taxon>Cephalobidae</taxon>
        <taxon>Acrobeloides</taxon>
    </lineage>
</organism>
<accession>A0A914DCU8</accession>
<proteinExistence type="predicted"/>
<dbReference type="Proteomes" id="UP000887540">
    <property type="component" value="Unplaced"/>
</dbReference>
<evidence type="ECO:0000313" key="2">
    <source>
        <dbReference type="Proteomes" id="UP000887540"/>
    </source>
</evidence>
<evidence type="ECO:0000256" key="1">
    <source>
        <dbReference type="SAM" id="MobiDB-lite"/>
    </source>
</evidence>
<reference evidence="3" key="1">
    <citation type="submission" date="2022-11" db="UniProtKB">
        <authorList>
            <consortium name="WormBaseParasite"/>
        </authorList>
    </citation>
    <scope>IDENTIFICATION</scope>
</reference>
<evidence type="ECO:0000313" key="3">
    <source>
        <dbReference type="WBParaSite" id="ACRNAN_scaffold2198.g25900.t1"/>
    </source>
</evidence>